<dbReference type="NCBIfam" id="NF003319">
    <property type="entry name" value="PRK04330.1"/>
    <property type="match status" value="1"/>
</dbReference>
<comment type="similarity">
    <text evidence="1 2">Belongs to the UPF0147 family.</text>
</comment>
<dbReference type="AlphaFoldDB" id="A0A7C5QN11"/>
<sequence>MPAVSQDWEAKRQQVVQILETIINDTETPRNIRRVAKQASDELFNEKYNPAVRAANSIEMIEEIINDPNMPSFTRTQLWMAISILETIRSSQP</sequence>
<protein>
    <recommendedName>
        <fullName evidence="2">UPF0147 protein ENM11_03545</fullName>
    </recommendedName>
</protein>
<accession>A0A7C5QN11</accession>
<evidence type="ECO:0000313" key="3">
    <source>
        <dbReference type="EMBL" id="HHK68215.1"/>
    </source>
</evidence>
<organism evidence="3">
    <name type="scientific">Caldiarchaeum subterraneum</name>
    <dbReference type="NCBI Taxonomy" id="311458"/>
    <lineage>
        <taxon>Archaea</taxon>
        <taxon>Nitrososphaerota</taxon>
        <taxon>Candidatus Caldarchaeales</taxon>
        <taxon>Candidatus Caldarchaeaceae</taxon>
        <taxon>Candidatus Caldarchaeum</taxon>
    </lineage>
</organism>
<dbReference type="EMBL" id="DRWN01000026">
    <property type="protein sequence ID" value="HHK68215.1"/>
    <property type="molecule type" value="Genomic_DNA"/>
</dbReference>
<evidence type="ECO:0000256" key="1">
    <source>
        <dbReference type="ARBA" id="ARBA00005958"/>
    </source>
</evidence>
<comment type="caution">
    <text evidence="3">The sequence shown here is derived from an EMBL/GenBank/DDBJ whole genome shotgun (WGS) entry which is preliminary data.</text>
</comment>
<evidence type="ECO:0000256" key="2">
    <source>
        <dbReference type="HAMAP-Rule" id="MF_00342"/>
    </source>
</evidence>
<dbReference type="InterPro" id="IPR005354">
    <property type="entry name" value="UPF0147"/>
</dbReference>
<gene>
    <name evidence="3" type="ORF">ENM11_03545</name>
</gene>
<dbReference type="Pfam" id="PF03685">
    <property type="entry name" value="UPF0147"/>
    <property type="match status" value="1"/>
</dbReference>
<dbReference type="Gene3D" id="1.20.1440.50">
    <property type="entry name" value="Ta0600-like"/>
    <property type="match status" value="1"/>
</dbReference>
<reference evidence="3" key="1">
    <citation type="journal article" date="2020" name="mSystems">
        <title>Genome- and Community-Level Interaction Insights into Carbon Utilization and Element Cycling Functions of Hydrothermarchaeota in Hydrothermal Sediment.</title>
        <authorList>
            <person name="Zhou Z."/>
            <person name="Liu Y."/>
            <person name="Xu W."/>
            <person name="Pan J."/>
            <person name="Luo Z.H."/>
            <person name="Li M."/>
        </authorList>
    </citation>
    <scope>NUCLEOTIDE SEQUENCE [LARGE SCALE GENOMIC DNA]</scope>
    <source>
        <strain evidence="3">SpSt-1056</strain>
    </source>
</reference>
<proteinExistence type="inferred from homology"/>
<dbReference type="HAMAP" id="MF_00342">
    <property type="entry name" value="UPF0147"/>
    <property type="match status" value="1"/>
</dbReference>
<dbReference type="SUPFAM" id="SSF158436">
    <property type="entry name" value="Ta0600-like"/>
    <property type="match status" value="1"/>
</dbReference>
<dbReference type="InterPro" id="IPR023130">
    <property type="entry name" value="Ta0600-like_sf"/>
</dbReference>
<name>A0A7C5QN11_CALS0</name>